<feature type="non-terminal residue" evidence="2">
    <location>
        <position position="345"/>
    </location>
</feature>
<protein>
    <submittedName>
        <fullName evidence="2">Uncharacterized protein</fullName>
    </submittedName>
</protein>
<feature type="compositionally biased region" description="Low complexity" evidence="1">
    <location>
        <begin position="278"/>
        <end position="295"/>
    </location>
</feature>
<feature type="region of interest" description="Disordered" evidence="1">
    <location>
        <begin position="95"/>
        <end position="119"/>
    </location>
</feature>
<sequence>MSDQRLQETWTSFAQTEPGNVIERQNRLDEFLGLLLSSAEEKVPLSNLLHFSDIGSVVSLLGGQFLADIEHICLGSASYDSDASSSSATSRSVESIISDTSHVSDASGGCRPRVSKKASNGRSPLVRDCVESTNIHDIGNKYQKDITALSETTRDLSISTDTKCVSVVEDNYTCTEIRTKENKEFTNGGEESDVVKEDTWVSKELHAEKCQNESLCEHNGTCNNNSQDDSHQDSANAILNGKGARLAYTESAIPNANSNKNEGLVHSSREQSDPIFTSNQSNLNSSQSAPASTSSHSDHDLQPPQNAASETVQGHEAQNAATLKRYLLQGCGAKILVVLDQLGVT</sequence>
<evidence type="ECO:0000313" key="3">
    <source>
        <dbReference type="Proteomes" id="UP000283509"/>
    </source>
</evidence>
<reference evidence="2 3" key="1">
    <citation type="submission" date="2018-04" db="EMBL/GenBank/DDBJ databases">
        <authorList>
            <person name="Zhang X."/>
            <person name="Yuan J."/>
            <person name="Li F."/>
            <person name="Xiang J."/>
        </authorList>
    </citation>
    <scope>NUCLEOTIDE SEQUENCE [LARGE SCALE GENOMIC DNA]</scope>
    <source>
        <tissue evidence="2">Muscle</tissue>
    </source>
</reference>
<comment type="caution">
    <text evidence="2">The sequence shown here is derived from an EMBL/GenBank/DDBJ whole genome shotgun (WGS) entry which is preliminary data.</text>
</comment>
<gene>
    <name evidence="2" type="ORF">C7M84_010532</name>
</gene>
<proteinExistence type="predicted"/>
<name>A0A423T3T5_PENVA</name>
<feature type="compositionally biased region" description="Polar residues" evidence="1">
    <location>
        <begin position="303"/>
        <end position="312"/>
    </location>
</feature>
<reference evidence="2 3" key="2">
    <citation type="submission" date="2019-01" db="EMBL/GenBank/DDBJ databases">
        <title>The decoding of complex shrimp genome reveals the adaptation for benthos swimmer, frequently molting mechanism and breeding impact on genome.</title>
        <authorList>
            <person name="Sun Y."/>
            <person name="Gao Y."/>
            <person name="Yu Y."/>
        </authorList>
    </citation>
    <scope>NUCLEOTIDE SEQUENCE [LARGE SCALE GENOMIC DNA]</scope>
    <source>
        <tissue evidence="2">Muscle</tissue>
    </source>
</reference>
<accession>A0A423T3T5</accession>
<evidence type="ECO:0000313" key="2">
    <source>
        <dbReference type="EMBL" id="ROT71167.1"/>
    </source>
</evidence>
<dbReference type="EMBL" id="QCYY01002335">
    <property type="protein sequence ID" value="ROT71167.1"/>
    <property type="molecule type" value="Genomic_DNA"/>
</dbReference>
<keyword evidence="3" id="KW-1185">Reference proteome</keyword>
<organism evidence="2 3">
    <name type="scientific">Penaeus vannamei</name>
    <name type="common">Whiteleg shrimp</name>
    <name type="synonym">Litopenaeus vannamei</name>
    <dbReference type="NCBI Taxonomy" id="6689"/>
    <lineage>
        <taxon>Eukaryota</taxon>
        <taxon>Metazoa</taxon>
        <taxon>Ecdysozoa</taxon>
        <taxon>Arthropoda</taxon>
        <taxon>Crustacea</taxon>
        <taxon>Multicrustacea</taxon>
        <taxon>Malacostraca</taxon>
        <taxon>Eumalacostraca</taxon>
        <taxon>Eucarida</taxon>
        <taxon>Decapoda</taxon>
        <taxon>Dendrobranchiata</taxon>
        <taxon>Penaeoidea</taxon>
        <taxon>Penaeidae</taxon>
        <taxon>Penaeus</taxon>
    </lineage>
</organism>
<feature type="region of interest" description="Disordered" evidence="1">
    <location>
        <begin position="254"/>
        <end position="316"/>
    </location>
</feature>
<dbReference type="AlphaFoldDB" id="A0A423T3T5"/>
<dbReference type="Proteomes" id="UP000283509">
    <property type="component" value="Unassembled WGS sequence"/>
</dbReference>
<evidence type="ECO:0000256" key="1">
    <source>
        <dbReference type="SAM" id="MobiDB-lite"/>
    </source>
</evidence>